<accession>A0ACB5TBZ7</accession>
<organism evidence="1 2">
    <name type="scientific">Ambrosiozyma monospora</name>
    <name type="common">Yeast</name>
    <name type="synonym">Endomycopsis monosporus</name>
    <dbReference type="NCBI Taxonomy" id="43982"/>
    <lineage>
        <taxon>Eukaryota</taxon>
        <taxon>Fungi</taxon>
        <taxon>Dikarya</taxon>
        <taxon>Ascomycota</taxon>
        <taxon>Saccharomycotina</taxon>
        <taxon>Pichiomycetes</taxon>
        <taxon>Pichiales</taxon>
        <taxon>Pichiaceae</taxon>
        <taxon>Ambrosiozyma</taxon>
    </lineage>
</organism>
<keyword evidence="2" id="KW-1185">Reference proteome</keyword>
<sequence>MFSTNELESLLEHIPDCHGDHGQFGSGLGATSSTGVTGMSVNGTSTTETNSTPLSGLQSSMRSSASASPANLPVSITALTNNINDTHLVKKETTPTDESTTECRCLWIDPITNMTCNQLFSSTGELSDHVIENHIMAGKPEYTCHWKDCPRNKRTFTQRQKIVRHLNTHTKHKPFKCPTCQKCFSLESMLEQHSRIHTGEKPYECKHCGKFFKTSSSLTIHSRIHSGVKPMVCNICGKRFNESSNLTKHMRIHLRRFRCDLCLKSFDDEAKFVKHRAGCEKKQKLKQLQLQGEKQDQSQDDDPSDDSQVSGREKKQSKVRRTSRSVDVKKVNLECPTGCCDKNGAAQLGDNGVTIKR</sequence>
<gene>
    <name evidence="1" type="ORF">Amon02_000757600</name>
</gene>
<proteinExistence type="predicted"/>
<protein>
    <submittedName>
        <fullName evidence="1">Unnamed protein product</fullName>
    </submittedName>
</protein>
<comment type="caution">
    <text evidence="1">The sequence shown here is derived from an EMBL/GenBank/DDBJ whole genome shotgun (WGS) entry which is preliminary data.</text>
</comment>
<evidence type="ECO:0000313" key="1">
    <source>
        <dbReference type="EMBL" id="GME85387.1"/>
    </source>
</evidence>
<dbReference type="Proteomes" id="UP001165064">
    <property type="component" value="Unassembled WGS sequence"/>
</dbReference>
<dbReference type="EMBL" id="BSXS01006346">
    <property type="protein sequence ID" value="GME85387.1"/>
    <property type="molecule type" value="Genomic_DNA"/>
</dbReference>
<name>A0ACB5TBZ7_AMBMO</name>
<evidence type="ECO:0000313" key="2">
    <source>
        <dbReference type="Proteomes" id="UP001165064"/>
    </source>
</evidence>
<reference evidence="1" key="1">
    <citation type="submission" date="2023-04" db="EMBL/GenBank/DDBJ databases">
        <title>Ambrosiozyma monospora NBRC 10751.</title>
        <authorList>
            <person name="Ichikawa N."/>
            <person name="Sato H."/>
            <person name="Tonouchi N."/>
        </authorList>
    </citation>
    <scope>NUCLEOTIDE SEQUENCE</scope>
    <source>
        <strain evidence="1">NBRC 10751</strain>
    </source>
</reference>